<evidence type="ECO:0000259" key="1">
    <source>
        <dbReference type="Pfam" id="PF06441"/>
    </source>
</evidence>
<protein>
    <submittedName>
        <fullName evidence="2">Epoxide hydrolase N-terminal domain-containing protein</fullName>
    </submittedName>
</protein>
<dbReference type="EMBL" id="JBBKAM010000002">
    <property type="protein sequence ID" value="MEJ8642827.1"/>
    <property type="molecule type" value="Genomic_DNA"/>
</dbReference>
<dbReference type="Proteomes" id="UP001382904">
    <property type="component" value="Unassembled WGS sequence"/>
</dbReference>
<keyword evidence="3" id="KW-1185">Reference proteome</keyword>
<evidence type="ECO:0000313" key="2">
    <source>
        <dbReference type="EMBL" id="MEJ8642827.1"/>
    </source>
</evidence>
<dbReference type="Pfam" id="PF06441">
    <property type="entry name" value="EHN"/>
    <property type="match status" value="1"/>
</dbReference>
<accession>A0ABU8U4L0</accession>
<proteinExistence type="predicted"/>
<reference evidence="2 3" key="1">
    <citation type="submission" date="2024-03" db="EMBL/GenBank/DDBJ databases">
        <title>Novel Streptomyces species of biotechnological and ecological value are a feature of Machair soil.</title>
        <authorList>
            <person name="Prole J.R."/>
            <person name="Goodfellow M."/>
            <person name="Allenby N."/>
            <person name="Ward A.C."/>
        </authorList>
    </citation>
    <scope>NUCLEOTIDE SEQUENCE [LARGE SCALE GENOMIC DNA]</scope>
    <source>
        <strain evidence="2 3">MS1.HAVA.3</strain>
    </source>
</reference>
<dbReference type="GO" id="GO:0016787">
    <property type="term" value="F:hydrolase activity"/>
    <property type="evidence" value="ECO:0007669"/>
    <property type="project" value="UniProtKB-KW"/>
</dbReference>
<dbReference type="Gene3D" id="3.40.50.1820">
    <property type="entry name" value="alpha/beta hydrolase"/>
    <property type="match status" value="1"/>
</dbReference>
<dbReference type="InterPro" id="IPR029058">
    <property type="entry name" value="AB_hydrolase_fold"/>
</dbReference>
<organism evidence="2 3">
    <name type="scientific">Streptomyces caledonius</name>
    <dbReference type="NCBI Taxonomy" id="3134107"/>
    <lineage>
        <taxon>Bacteria</taxon>
        <taxon>Bacillati</taxon>
        <taxon>Actinomycetota</taxon>
        <taxon>Actinomycetes</taxon>
        <taxon>Kitasatosporales</taxon>
        <taxon>Streptomycetaceae</taxon>
        <taxon>Streptomyces</taxon>
    </lineage>
</organism>
<feature type="domain" description="Epoxide hydrolase N-terminal" evidence="1">
    <location>
        <begin position="23"/>
        <end position="62"/>
    </location>
</feature>
<comment type="caution">
    <text evidence="2">The sequence shown here is derived from an EMBL/GenBank/DDBJ whole genome shotgun (WGS) entry which is preliminary data.</text>
</comment>
<dbReference type="InterPro" id="IPR010497">
    <property type="entry name" value="Epoxide_hydro_N"/>
</dbReference>
<name>A0ABU8U4L0_9ACTN</name>
<sequence length="75" mass="7870">MPTTATATAALDDTSLAASLDGGFTSHHAEVNGTRLHFVDSGADSAAEPLVLLGGWPQTWWQWHKVLPGWPTGTG</sequence>
<gene>
    <name evidence="2" type="ORF">WKI68_18425</name>
</gene>
<evidence type="ECO:0000313" key="3">
    <source>
        <dbReference type="Proteomes" id="UP001382904"/>
    </source>
</evidence>
<keyword evidence="2" id="KW-0378">Hydrolase</keyword>
<dbReference type="SUPFAM" id="SSF53474">
    <property type="entry name" value="alpha/beta-Hydrolases"/>
    <property type="match status" value="1"/>
</dbReference>